<accession>A0A0W8G9P8</accession>
<evidence type="ECO:0000313" key="2">
    <source>
        <dbReference type="EMBL" id="KUG29860.1"/>
    </source>
</evidence>
<feature type="compositionally biased region" description="Basic residues" evidence="1">
    <location>
        <begin position="22"/>
        <end position="31"/>
    </location>
</feature>
<sequence>MVRSARRHAVTPGRPGPAGLDRRRRSRHNASWRRCPAQARPRGGRRRERP</sequence>
<feature type="region of interest" description="Disordered" evidence="1">
    <location>
        <begin position="1"/>
        <end position="50"/>
    </location>
</feature>
<evidence type="ECO:0000256" key="1">
    <source>
        <dbReference type="SAM" id="MobiDB-lite"/>
    </source>
</evidence>
<organism evidence="2">
    <name type="scientific">hydrocarbon metagenome</name>
    <dbReference type="NCBI Taxonomy" id="938273"/>
    <lineage>
        <taxon>unclassified sequences</taxon>
        <taxon>metagenomes</taxon>
        <taxon>ecological metagenomes</taxon>
    </lineage>
</organism>
<reference evidence="2" key="1">
    <citation type="journal article" date="2015" name="Proc. Natl. Acad. Sci. U.S.A.">
        <title>Networks of energetic and metabolic interactions define dynamics in microbial communities.</title>
        <authorList>
            <person name="Embree M."/>
            <person name="Liu J.K."/>
            <person name="Al-Bassam M.M."/>
            <person name="Zengler K."/>
        </authorList>
    </citation>
    <scope>NUCLEOTIDE SEQUENCE</scope>
</reference>
<comment type="caution">
    <text evidence="2">The sequence shown here is derived from an EMBL/GenBank/DDBJ whole genome shotgun (WGS) entry which is preliminary data.</text>
</comment>
<protein>
    <submittedName>
        <fullName evidence="2">Uncharacterized protein</fullName>
    </submittedName>
</protein>
<dbReference type="EMBL" id="LNQE01000028">
    <property type="protein sequence ID" value="KUG29860.1"/>
    <property type="molecule type" value="Genomic_DNA"/>
</dbReference>
<feature type="compositionally biased region" description="Low complexity" evidence="1">
    <location>
        <begin position="32"/>
        <end position="41"/>
    </location>
</feature>
<name>A0A0W8G9P8_9ZZZZ</name>
<proteinExistence type="predicted"/>
<dbReference type="AlphaFoldDB" id="A0A0W8G9P8"/>
<gene>
    <name evidence="2" type="ORF">ASZ90_000256</name>
</gene>